<evidence type="ECO:0000256" key="1">
    <source>
        <dbReference type="SAM" id="MobiDB-lite"/>
    </source>
</evidence>
<keyword evidence="3" id="KW-1185">Reference proteome</keyword>
<dbReference type="Proteomes" id="UP001152799">
    <property type="component" value="Chromosome 6"/>
</dbReference>
<feature type="region of interest" description="Disordered" evidence="1">
    <location>
        <begin position="184"/>
        <end position="217"/>
    </location>
</feature>
<feature type="compositionally biased region" description="Polar residues" evidence="1">
    <location>
        <begin position="197"/>
        <end position="209"/>
    </location>
</feature>
<dbReference type="EMBL" id="OU892282">
    <property type="protein sequence ID" value="CAG9770744.1"/>
    <property type="molecule type" value="Genomic_DNA"/>
</dbReference>
<reference evidence="2" key="1">
    <citation type="submission" date="2022-01" db="EMBL/GenBank/DDBJ databases">
        <authorList>
            <person name="King R."/>
        </authorList>
    </citation>
    <scope>NUCLEOTIDE SEQUENCE</scope>
</reference>
<dbReference type="AlphaFoldDB" id="A0A9N9MXL2"/>
<name>A0A9N9MXL2_9CUCU</name>
<proteinExistence type="predicted"/>
<sequence>MRSVGKFIHYLCQPIRLKTRPACLLAHTRQSHHKSCSKQVKKVKNPSECLEPCKGPGKKSLWGIFGGSNKPPQEKKPVREYEHVEIVSEEQAEMDMKKIAEMGGEVYSTCGTAYILQQDHYQQPKPYRPSNEDIILEEMMKDPSLKGQCDPMPAYETVALRMINLNDRRLHPLYKKLMTIPRKPKPVISSKPKTDTKLSNPASSYQTRSGPVKPEDYPAHLKINKEMLQKKNIMCEFKRAEPPQQMLGRMVEIKQNERPTLMEPPKNIVEVLRNN</sequence>
<accession>A0A9N9MXL2</accession>
<protein>
    <submittedName>
        <fullName evidence="2">Uncharacterized protein</fullName>
    </submittedName>
</protein>
<dbReference type="OrthoDB" id="6704916at2759"/>
<organism evidence="2 3">
    <name type="scientific">Ceutorhynchus assimilis</name>
    <name type="common">cabbage seed weevil</name>
    <dbReference type="NCBI Taxonomy" id="467358"/>
    <lineage>
        <taxon>Eukaryota</taxon>
        <taxon>Metazoa</taxon>
        <taxon>Ecdysozoa</taxon>
        <taxon>Arthropoda</taxon>
        <taxon>Hexapoda</taxon>
        <taxon>Insecta</taxon>
        <taxon>Pterygota</taxon>
        <taxon>Neoptera</taxon>
        <taxon>Endopterygota</taxon>
        <taxon>Coleoptera</taxon>
        <taxon>Polyphaga</taxon>
        <taxon>Cucujiformia</taxon>
        <taxon>Curculionidae</taxon>
        <taxon>Ceutorhynchinae</taxon>
        <taxon>Ceutorhynchus</taxon>
    </lineage>
</organism>
<evidence type="ECO:0000313" key="3">
    <source>
        <dbReference type="Proteomes" id="UP001152799"/>
    </source>
</evidence>
<evidence type="ECO:0000313" key="2">
    <source>
        <dbReference type="EMBL" id="CAG9770744.1"/>
    </source>
</evidence>
<gene>
    <name evidence="2" type="ORF">CEUTPL_LOCUS11191</name>
</gene>